<comment type="caution">
    <text evidence="1">The sequence shown here is derived from an EMBL/GenBank/DDBJ whole genome shotgun (WGS) entry which is preliminary data.</text>
</comment>
<organism evidence="1 2">
    <name type="scientific">Coniosporium tulheliwenetii</name>
    <dbReference type="NCBI Taxonomy" id="3383036"/>
    <lineage>
        <taxon>Eukaryota</taxon>
        <taxon>Fungi</taxon>
        <taxon>Dikarya</taxon>
        <taxon>Ascomycota</taxon>
        <taxon>Pezizomycotina</taxon>
        <taxon>Dothideomycetes</taxon>
        <taxon>Dothideomycetes incertae sedis</taxon>
        <taxon>Coniosporium</taxon>
    </lineage>
</organism>
<sequence length="116" mass="12592">MAGFHAASWTLVSGLLLFWTVLVDLAHGQLVQTYCSNQNTGPDDAQDPIIITVGAVILIIPTILITASKLDTSFNHASTGSPKTQDQSSQKYEYHESDWPPEDGENRVGSSDPYAE</sequence>
<evidence type="ECO:0000313" key="2">
    <source>
        <dbReference type="Proteomes" id="UP001172680"/>
    </source>
</evidence>
<reference evidence="1" key="1">
    <citation type="submission" date="2022-10" db="EMBL/GenBank/DDBJ databases">
        <title>Culturing micro-colonial fungi from biological soil crusts in the Mojave desert and describing Neophaeococcomyces mojavensis, and introducing the new genera and species Taxawa tesnikishii.</title>
        <authorList>
            <person name="Kurbessoian T."/>
            <person name="Stajich J.E."/>
        </authorList>
    </citation>
    <scope>NUCLEOTIDE SEQUENCE</scope>
    <source>
        <strain evidence="1">JES_115</strain>
    </source>
</reference>
<gene>
    <name evidence="1" type="primary">WSC4</name>
    <name evidence="1" type="ORF">H2199_006409</name>
</gene>
<proteinExistence type="predicted"/>
<accession>A0ACC2YVN1</accession>
<protein>
    <submittedName>
        <fullName evidence="1">Cell wall integrity and stress response component 4</fullName>
    </submittedName>
</protein>
<dbReference type="EMBL" id="JAPDRP010000019">
    <property type="protein sequence ID" value="KAJ9639376.1"/>
    <property type="molecule type" value="Genomic_DNA"/>
</dbReference>
<evidence type="ECO:0000313" key="1">
    <source>
        <dbReference type="EMBL" id="KAJ9639376.1"/>
    </source>
</evidence>
<dbReference type="Proteomes" id="UP001172680">
    <property type="component" value="Unassembled WGS sequence"/>
</dbReference>
<name>A0ACC2YVN1_9PEZI</name>
<keyword evidence="2" id="KW-1185">Reference proteome</keyword>